<keyword evidence="3" id="KW-0808">Transferase</keyword>
<keyword evidence="6" id="KW-0067">ATP-binding</keyword>
<name>A0A8H5FYJ2_9AGAR</name>
<dbReference type="GO" id="GO:0004674">
    <property type="term" value="F:protein serine/threonine kinase activity"/>
    <property type="evidence" value="ECO:0007669"/>
    <property type="project" value="UniProtKB-KW"/>
</dbReference>
<dbReference type="PANTHER" id="PTHR47634:SF9">
    <property type="entry name" value="PROTEIN KINASE DOMAIN-CONTAINING PROTEIN-RELATED"/>
    <property type="match status" value="1"/>
</dbReference>
<evidence type="ECO:0000256" key="3">
    <source>
        <dbReference type="ARBA" id="ARBA00022679"/>
    </source>
</evidence>
<proteinExistence type="predicted"/>
<dbReference type="InterPro" id="IPR051334">
    <property type="entry name" value="SRPK"/>
</dbReference>
<comment type="catalytic activity">
    <reaction evidence="8">
        <text>L-seryl-[protein] + ATP = O-phospho-L-seryl-[protein] + ADP + H(+)</text>
        <dbReference type="Rhea" id="RHEA:17989"/>
        <dbReference type="Rhea" id="RHEA-COMP:9863"/>
        <dbReference type="Rhea" id="RHEA-COMP:11604"/>
        <dbReference type="ChEBI" id="CHEBI:15378"/>
        <dbReference type="ChEBI" id="CHEBI:29999"/>
        <dbReference type="ChEBI" id="CHEBI:30616"/>
        <dbReference type="ChEBI" id="CHEBI:83421"/>
        <dbReference type="ChEBI" id="CHEBI:456216"/>
        <dbReference type="EC" id="2.7.11.1"/>
    </reaction>
</comment>
<evidence type="ECO:0000256" key="4">
    <source>
        <dbReference type="ARBA" id="ARBA00022741"/>
    </source>
</evidence>
<evidence type="ECO:0000256" key="7">
    <source>
        <dbReference type="ARBA" id="ARBA00047899"/>
    </source>
</evidence>
<evidence type="ECO:0000256" key="2">
    <source>
        <dbReference type="ARBA" id="ARBA00022527"/>
    </source>
</evidence>
<dbReference type="GO" id="GO:0000245">
    <property type="term" value="P:spliceosomal complex assembly"/>
    <property type="evidence" value="ECO:0007669"/>
    <property type="project" value="TreeGrafter"/>
</dbReference>
<comment type="caution">
    <text evidence="9">The sequence shown here is derived from an EMBL/GenBank/DDBJ whole genome shotgun (WGS) entry which is preliminary data.</text>
</comment>
<dbReference type="EC" id="2.7.11.1" evidence="1"/>
<dbReference type="AlphaFoldDB" id="A0A8H5FYJ2"/>
<evidence type="ECO:0000256" key="5">
    <source>
        <dbReference type="ARBA" id="ARBA00022777"/>
    </source>
</evidence>
<organism evidence="9 10">
    <name type="scientific">Leucocoprinus leucothites</name>
    <dbReference type="NCBI Taxonomy" id="201217"/>
    <lineage>
        <taxon>Eukaryota</taxon>
        <taxon>Fungi</taxon>
        <taxon>Dikarya</taxon>
        <taxon>Basidiomycota</taxon>
        <taxon>Agaricomycotina</taxon>
        <taxon>Agaricomycetes</taxon>
        <taxon>Agaricomycetidae</taxon>
        <taxon>Agaricales</taxon>
        <taxon>Agaricineae</taxon>
        <taxon>Agaricaceae</taxon>
        <taxon>Leucocoprinus</taxon>
    </lineage>
</organism>
<dbReference type="PANTHER" id="PTHR47634">
    <property type="entry name" value="PROTEIN KINASE DOMAIN-CONTAINING PROTEIN-RELATED"/>
    <property type="match status" value="1"/>
</dbReference>
<keyword evidence="10" id="KW-1185">Reference proteome</keyword>
<comment type="catalytic activity">
    <reaction evidence="7">
        <text>L-threonyl-[protein] + ATP = O-phospho-L-threonyl-[protein] + ADP + H(+)</text>
        <dbReference type="Rhea" id="RHEA:46608"/>
        <dbReference type="Rhea" id="RHEA-COMP:11060"/>
        <dbReference type="Rhea" id="RHEA-COMP:11605"/>
        <dbReference type="ChEBI" id="CHEBI:15378"/>
        <dbReference type="ChEBI" id="CHEBI:30013"/>
        <dbReference type="ChEBI" id="CHEBI:30616"/>
        <dbReference type="ChEBI" id="CHEBI:61977"/>
        <dbReference type="ChEBI" id="CHEBI:456216"/>
        <dbReference type="EC" id="2.7.11.1"/>
    </reaction>
</comment>
<dbReference type="GO" id="GO:0050684">
    <property type="term" value="P:regulation of mRNA processing"/>
    <property type="evidence" value="ECO:0007669"/>
    <property type="project" value="TreeGrafter"/>
</dbReference>
<keyword evidence="4" id="KW-0547">Nucleotide-binding</keyword>
<evidence type="ECO:0000313" key="10">
    <source>
        <dbReference type="Proteomes" id="UP000559027"/>
    </source>
</evidence>
<dbReference type="InterPro" id="IPR011009">
    <property type="entry name" value="Kinase-like_dom_sf"/>
</dbReference>
<keyword evidence="2" id="KW-0723">Serine/threonine-protein kinase</keyword>
<dbReference type="Gene3D" id="3.30.200.20">
    <property type="entry name" value="Phosphorylase Kinase, domain 1"/>
    <property type="match status" value="1"/>
</dbReference>
<accession>A0A8H5FYJ2</accession>
<evidence type="ECO:0000256" key="8">
    <source>
        <dbReference type="ARBA" id="ARBA00048679"/>
    </source>
</evidence>
<dbReference type="OrthoDB" id="3018037at2759"/>
<dbReference type="GO" id="GO:0005737">
    <property type="term" value="C:cytoplasm"/>
    <property type="evidence" value="ECO:0007669"/>
    <property type="project" value="TreeGrafter"/>
</dbReference>
<evidence type="ECO:0000256" key="6">
    <source>
        <dbReference type="ARBA" id="ARBA00022840"/>
    </source>
</evidence>
<dbReference type="EMBL" id="JAACJO010000010">
    <property type="protein sequence ID" value="KAF5353457.1"/>
    <property type="molecule type" value="Genomic_DNA"/>
</dbReference>
<reference evidence="9 10" key="1">
    <citation type="journal article" date="2020" name="ISME J.">
        <title>Uncovering the hidden diversity of litter-decomposition mechanisms in mushroom-forming fungi.</title>
        <authorList>
            <person name="Floudas D."/>
            <person name="Bentzer J."/>
            <person name="Ahren D."/>
            <person name="Johansson T."/>
            <person name="Persson P."/>
            <person name="Tunlid A."/>
        </authorList>
    </citation>
    <scope>NUCLEOTIDE SEQUENCE [LARGE SCALE GENOMIC DNA]</scope>
    <source>
        <strain evidence="9 10">CBS 146.42</strain>
    </source>
</reference>
<dbReference type="GO" id="GO:0005634">
    <property type="term" value="C:nucleus"/>
    <property type="evidence" value="ECO:0007669"/>
    <property type="project" value="TreeGrafter"/>
</dbReference>
<gene>
    <name evidence="9" type="ORF">D9756_007915</name>
</gene>
<keyword evidence="5" id="KW-0418">Kinase</keyword>
<dbReference type="GO" id="GO:0005524">
    <property type="term" value="F:ATP binding"/>
    <property type="evidence" value="ECO:0007669"/>
    <property type="project" value="UniProtKB-KW"/>
</dbReference>
<dbReference type="Proteomes" id="UP000559027">
    <property type="component" value="Unassembled WGS sequence"/>
</dbReference>
<dbReference type="SUPFAM" id="SSF56112">
    <property type="entry name" value="Protein kinase-like (PK-like)"/>
    <property type="match status" value="1"/>
</dbReference>
<evidence type="ECO:0000313" key="9">
    <source>
        <dbReference type="EMBL" id="KAF5353457.1"/>
    </source>
</evidence>
<protein>
    <recommendedName>
        <fullName evidence="1">non-specific serine/threonine protein kinase</fullName>
        <ecNumber evidence="1">2.7.11.1</ecNumber>
    </recommendedName>
</protein>
<sequence length="122" mass="13634">MLVTLLRFGENRLHPPINFFTPALRRTSTIVTRRFTPSRLDVIEDIEDYQPGGYHPISIGDTFDHGRFRVLHKLGFGGSSTVWLARDQQEGGGQGRLITLKAMRADISSSKAPSEIPELVIS</sequence>
<evidence type="ECO:0000256" key="1">
    <source>
        <dbReference type="ARBA" id="ARBA00012513"/>
    </source>
</evidence>